<dbReference type="OrthoDB" id="341924at2759"/>
<evidence type="ECO:0000256" key="2">
    <source>
        <dbReference type="ARBA" id="ARBA00023015"/>
    </source>
</evidence>
<keyword evidence="4" id="KW-0539">Nucleus</keyword>
<proteinExistence type="predicted"/>
<dbReference type="Proteomes" id="UP000031668">
    <property type="component" value="Unassembled WGS sequence"/>
</dbReference>
<dbReference type="GO" id="GO:0051123">
    <property type="term" value="P:RNA polymerase II preinitiation complex assembly"/>
    <property type="evidence" value="ECO:0007669"/>
    <property type="project" value="TreeGrafter"/>
</dbReference>
<evidence type="ECO:0000256" key="5">
    <source>
        <dbReference type="SAM" id="MobiDB-lite"/>
    </source>
</evidence>
<keyword evidence="7" id="KW-1185">Reference proteome</keyword>
<dbReference type="PANTHER" id="PTHR48068">
    <property type="entry name" value="TAF9 RNA POLYMERASE II, TATA BOX-BINDING PROTEIN (TBP)-ASSOCIATED FACTOR"/>
    <property type="match status" value="1"/>
</dbReference>
<gene>
    <name evidence="6" type="ORF">RF11_04260</name>
</gene>
<evidence type="ECO:0000256" key="1">
    <source>
        <dbReference type="ARBA" id="ARBA00004123"/>
    </source>
</evidence>
<evidence type="ECO:0000313" key="7">
    <source>
        <dbReference type="Proteomes" id="UP000031668"/>
    </source>
</evidence>
<keyword evidence="2" id="KW-0805">Transcription regulation</keyword>
<dbReference type="GO" id="GO:0003743">
    <property type="term" value="F:translation initiation factor activity"/>
    <property type="evidence" value="ECO:0007669"/>
    <property type="project" value="UniProtKB-KW"/>
</dbReference>
<sequence>MNGACSVSGSFMTMNTQKDMGNNSTSKDISNMRELLKSINITDYEPEILPKLLDISFQLVLKGATGCDEFAKYFQENDITPGIARYVTKQQTDVSIDDIPSRESLIKRAQEMNSMPLPDFTIDNAKNPLHLPPASSCLFATEYNYTSPATTKVSEESCALKNFPSLGVIPPEAQCQQVRPVGFTTPSNTNPVDVRPPAPFNPQSGF</sequence>
<protein>
    <submittedName>
        <fullName evidence="6">Transcription initiation factor TFIID subunit 9</fullName>
    </submittedName>
</protein>
<dbReference type="GO" id="GO:0003713">
    <property type="term" value="F:transcription coactivator activity"/>
    <property type="evidence" value="ECO:0007669"/>
    <property type="project" value="TreeGrafter"/>
</dbReference>
<organism evidence="6 7">
    <name type="scientific">Thelohanellus kitauei</name>
    <name type="common">Myxosporean</name>
    <dbReference type="NCBI Taxonomy" id="669202"/>
    <lineage>
        <taxon>Eukaryota</taxon>
        <taxon>Metazoa</taxon>
        <taxon>Cnidaria</taxon>
        <taxon>Myxozoa</taxon>
        <taxon>Myxosporea</taxon>
        <taxon>Bivalvulida</taxon>
        <taxon>Platysporina</taxon>
        <taxon>Myxobolidae</taxon>
        <taxon>Thelohanellus</taxon>
    </lineage>
</organism>
<dbReference type="GO" id="GO:0000124">
    <property type="term" value="C:SAGA complex"/>
    <property type="evidence" value="ECO:0007669"/>
    <property type="project" value="TreeGrafter"/>
</dbReference>
<dbReference type="GO" id="GO:0005669">
    <property type="term" value="C:transcription factor TFIID complex"/>
    <property type="evidence" value="ECO:0007669"/>
    <property type="project" value="TreeGrafter"/>
</dbReference>
<dbReference type="CDD" id="cd07979">
    <property type="entry name" value="HFD_TAF9"/>
    <property type="match status" value="1"/>
</dbReference>
<dbReference type="GO" id="GO:0016251">
    <property type="term" value="F:RNA polymerase II general transcription initiation factor activity"/>
    <property type="evidence" value="ECO:0007669"/>
    <property type="project" value="TreeGrafter"/>
</dbReference>
<keyword evidence="6" id="KW-0648">Protein biosynthesis</keyword>
<feature type="region of interest" description="Disordered" evidence="5">
    <location>
        <begin position="181"/>
        <end position="206"/>
    </location>
</feature>
<dbReference type="EMBL" id="JWZT01004415">
    <property type="protein sequence ID" value="KII64161.1"/>
    <property type="molecule type" value="Genomic_DNA"/>
</dbReference>
<name>A0A0C2MB17_THEKT</name>
<comment type="subcellular location">
    <subcellularLocation>
        <location evidence="1">Nucleus</location>
    </subcellularLocation>
</comment>
<comment type="caution">
    <text evidence="6">The sequence shown here is derived from an EMBL/GenBank/DDBJ whole genome shotgun (WGS) entry which is preliminary data.</text>
</comment>
<dbReference type="PANTHER" id="PTHR48068:SF4">
    <property type="entry name" value="TATA-BOX BINDING PROTEIN ASSOCIATED FACTOR 9"/>
    <property type="match status" value="1"/>
</dbReference>
<dbReference type="Pfam" id="PF02291">
    <property type="entry name" value="TFIID-31kDa"/>
    <property type="match status" value="1"/>
</dbReference>
<evidence type="ECO:0000256" key="4">
    <source>
        <dbReference type="ARBA" id="ARBA00023242"/>
    </source>
</evidence>
<accession>A0A0C2MB17</accession>
<evidence type="ECO:0000256" key="3">
    <source>
        <dbReference type="ARBA" id="ARBA00023163"/>
    </source>
</evidence>
<evidence type="ECO:0000313" key="6">
    <source>
        <dbReference type="EMBL" id="KII64161.1"/>
    </source>
</evidence>
<dbReference type="InterPro" id="IPR051431">
    <property type="entry name" value="TFIID_subunit_9"/>
</dbReference>
<keyword evidence="6" id="KW-0396">Initiation factor</keyword>
<dbReference type="AlphaFoldDB" id="A0A0C2MB17"/>
<reference evidence="6 7" key="1">
    <citation type="journal article" date="2014" name="Genome Biol. Evol.">
        <title>The genome of the myxosporean Thelohanellus kitauei shows adaptations to nutrient acquisition within its fish host.</title>
        <authorList>
            <person name="Yang Y."/>
            <person name="Xiong J."/>
            <person name="Zhou Z."/>
            <person name="Huo F."/>
            <person name="Miao W."/>
            <person name="Ran C."/>
            <person name="Liu Y."/>
            <person name="Zhang J."/>
            <person name="Feng J."/>
            <person name="Wang M."/>
            <person name="Wang M."/>
            <person name="Wang L."/>
            <person name="Yao B."/>
        </authorList>
    </citation>
    <scope>NUCLEOTIDE SEQUENCE [LARGE SCALE GENOMIC DNA]</scope>
    <source>
        <strain evidence="6">Wuqing</strain>
    </source>
</reference>
<dbReference type="OMA" id="DFTIDNA"/>
<keyword evidence="3" id="KW-0804">Transcription</keyword>
<dbReference type="InterPro" id="IPR003162">
    <property type="entry name" value="TFIID-31"/>
</dbReference>